<evidence type="ECO:0000259" key="7">
    <source>
        <dbReference type="Pfam" id="PF01782"/>
    </source>
</evidence>
<dbReference type="RefSeq" id="WP_163480685.1">
    <property type="nucleotide sequence ID" value="NZ_JAAGWF010000007.1"/>
</dbReference>
<comment type="subcellular location">
    <subcellularLocation>
        <location evidence="5">Cytoplasm</location>
    </subcellularLocation>
</comment>
<organism evidence="9 10">
    <name type="scientific">Geodermatophilus sabuli</name>
    <dbReference type="NCBI Taxonomy" id="1564158"/>
    <lineage>
        <taxon>Bacteria</taxon>
        <taxon>Bacillati</taxon>
        <taxon>Actinomycetota</taxon>
        <taxon>Actinomycetes</taxon>
        <taxon>Geodermatophilales</taxon>
        <taxon>Geodermatophilaceae</taxon>
        <taxon>Geodermatophilus</taxon>
    </lineage>
</organism>
<evidence type="ECO:0000313" key="9">
    <source>
        <dbReference type="EMBL" id="NEK57530.1"/>
    </source>
</evidence>
<dbReference type="SUPFAM" id="SSF50346">
    <property type="entry name" value="PRC-barrel domain"/>
    <property type="match status" value="1"/>
</dbReference>
<dbReference type="SUPFAM" id="SSF50447">
    <property type="entry name" value="Translation proteins"/>
    <property type="match status" value="1"/>
</dbReference>
<dbReference type="GO" id="GO:0005737">
    <property type="term" value="C:cytoplasm"/>
    <property type="evidence" value="ECO:0007669"/>
    <property type="project" value="UniProtKB-SubCell"/>
</dbReference>
<dbReference type="InterPro" id="IPR002676">
    <property type="entry name" value="RimM_N"/>
</dbReference>
<keyword evidence="10" id="KW-1185">Reference proteome</keyword>
<evidence type="ECO:0000256" key="2">
    <source>
        <dbReference type="ARBA" id="ARBA00022517"/>
    </source>
</evidence>
<dbReference type="Gene3D" id="2.40.30.60">
    <property type="entry name" value="RimM"/>
    <property type="match status" value="1"/>
</dbReference>
<dbReference type="InterPro" id="IPR009000">
    <property type="entry name" value="Transl_B-barrel_sf"/>
</dbReference>
<name>A0A7K3VYQ2_9ACTN</name>
<evidence type="ECO:0000256" key="1">
    <source>
        <dbReference type="ARBA" id="ARBA00022490"/>
    </source>
</evidence>
<dbReference type="InterPro" id="IPR056792">
    <property type="entry name" value="PRC_RimM"/>
</dbReference>
<comment type="similarity">
    <text evidence="5">Belongs to the RimM family.</text>
</comment>
<dbReference type="PANTHER" id="PTHR33692:SF1">
    <property type="entry name" value="RIBOSOME MATURATION FACTOR RIMM"/>
    <property type="match status" value="1"/>
</dbReference>
<comment type="function">
    <text evidence="5">An accessory protein needed during the final step in the assembly of 30S ribosomal subunit, possibly for assembly of the head region. Essential for efficient processing of 16S rRNA. May be needed both before and after RbfA during the maturation of 16S rRNA. It has affinity for free ribosomal 30S subunits but not for 70S ribosomes.</text>
</comment>
<dbReference type="InterPro" id="IPR036976">
    <property type="entry name" value="RimM_N_sf"/>
</dbReference>
<dbReference type="HAMAP" id="MF_00014">
    <property type="entry name" value="Ribosome_mat_RimM"/>
    <property type="match status" value="1"/>
</dbReference>
<keyword evidence="3 5" id="KW-0698">rRNA processing</keyword>
<keyword evidence="4 5" id="KW-0143">Chaperone</keyword>
<dbReference type="GO" id="GO:0043022">
    <property type="term" value="F:ribosome binding"/>
    <property type="evidence" value="ECO:0007669"/>
    <property type="project" value="InterPro"/>
</dbReference>
<comment type="subunit">
    <text evidence="5">Binds ribosomal protein uS19.</text>
</comment>
<dbReference type="Proteomes" id="UP000470246">
    <property type="component" value="Unassembled WGS sequence"/>
</dbReference>
<dbReference type="AlphaFoldDB" id="A0A7K3VYQ2"/>
<dbReference type="Gene3D" id="2.30.30.240">
    <property type="entry name" value="PRC-barrel domain"/>
    <property type="match status" value="1"/>
</dbReference>
<sequence>MSTSSPRAPREPSPDTVVVGRIGRPHGVRGLATVEVRTDDPDLRFAPGEALVTDPPERGPLTVVDKRWHSGTLLLQLAGPTGEVYGTREAVDALRNTLLLVPVADLPEIEDPDSFYDHQLVGLTARLPDGTVVGEVTAVRHEAQDLLVLRRGAGGEALVPFVSAIVTSVDVAGGFLVVDPPEGLLEL</sequence>
<proteinExistence type="inferred from homology"/>
<dbReference type="EMBL" id="JAAGWF010000007">
    <property type="protein sequence ID" value="NEK57530.1"/>
    <property type="molecule type" value="Genomic_DNA"/>
</dbReference>
<keyword evidence="1 5" id="KW-0963">Cytoplasm</keyword>
<evidence type="ECO:0000256" key="4">
    <source>
        <dbReference type="ARBA" id="ARBA00023186"/>
    </source>
</evidence>
<dbReference type="NCBIfam" id="TIGR02273">
    <property type="entry name" value="16S_RimM"/>
    <property type="match status" value="1"/>
</dbReference>
<feature type="region of interest" description="Disordered" evidence="6">
    <location>
        <begin position="1"/>
        <end position="22"/>
    </location>
</feature>
<dbReference type="GO" id="GO:0042274">
    <property type="term" value="P:ribosomal small subunit biogenesis"/>
    <property type="evidence" value="ECO:0007669"/>
    <property type="project" value="UniProtKB-UniRule"/>
</dbReference>
<comment type="domain">
    <text evidence="5">The PRC barrel domain binds ribosomal protein uS19.</text>
</comment>
<dbReference type="PANTHER" id="PTHR33692">
    <property type="entry name" value="RIBOSOME MATURATION FACTOR RIMM"/>
    <property type="match status" value="1"/>
</dbReference>
<comment type="caution">
    <text evidence="9">The sequence shown here is derived from an EMBL/GenBank/DDBJ whole genome shotgun (WGS) entry which is preliminary data.</text>
</comment>
<dbReference type="Pfam" id="PF24986">
    <property type="entry name" value="PRC_RimM"/>
    <property type="match status" value="1"/>
</dbReference>
<dbReference type="GO" id="GO:0005840">
    <property type="term" value="C:ribosome"/>
    <property type="evidence" value="ECO:0007669"/>
    <property type="project" value="InterPro"/>
</dbReference>
<evidence type="ECO:0000256" key="6">
    <source>
        <dbReference type="SAM" id="MobiDB-lite"/>
    </source>
</evidence>
<evidence type="ECO:0000259" key="8">
    <source>
        <dbReference type="Pfam" id="PF24986"/>
    </source>
</evidence>
<feature type="domain" description="RimM N-terminal" evidence="7">
    <location>
        <begin position="18"/>
        <end position="104"/>
    </location>
</feature>
<dbReference type="Pfam" id="PF01782">
    <property type="entry name" value="RimM"/>
    <property type="match status" value="1"/>
</dbReference>
<gene>
    <name evidence="5 9" type="primary">rimM</name>
    <name evidence="9" type="ORF">GCU56_06550</name>
</gene>
<dbReference type="GO" id="GO:0006364">
    <property type="term" value="P:rRNA processing"/>
    <property type="evidence" value="ECO:0007669"/>
    <property type="project" value="UniProtKB-UniRule"/>
</dbReference>
<evidence type="ECO:0000256" key="3">
    <source>
        <dbReference type="ARBA" id="ARBA00022552"/>
    </source>
</evidence>
<evidence type="ECO:0000313" key="10">
    <source>
        <dbReference type="Proteomes" id="UP000470246"/>
    </source>
</evidence>
<dbReference type="InterPro" id="IPR011961">
    <property type="entry name" value="RimM"/>
</dbReference>
<evidence type="ECO:0000256" key="5">
    <source>
        <dbReference type="HAMAP-Rule" id="MF_00014"/>
    </source>
</evidence>
<protein>
    <recommendedName>
        <fullName evidence="5">Ribosome maturation factor RimM</fullName>
    </recommendedName>
</protein>
<feature type="domain" description="Ribosome maturation factor RimM PRC barrel" evidence="8">
    <location>
        <begin position="118"/>
        <end position="184"/>
    </location>
</feature>
<reference evidence="9 10" key="1">
    <citation type="submission" date="2020-02" db="EMBL/GenBank/DDBJ databases">
        <title>Geodermatophilus sabuli CPCC 205279 I12A-02694.</title>
        <authorList>
            <person name="Jiang Z."/>
        </authorList>
    </citation>
    <scope>NUCLEOTIDE SEQUENCE [LARGE SCALE GENOMIC DNA]</scope>
    <source>
        <strain evidence="9 10">I12A-02694</strain>
    </source>
</reference>
<keyword evidence="2 5" id="KW-0690">Ribosome biogenesis</keyword>
<dbReference type="InterPro" id="IPR011033">
    <property type="entry name" value="PRC_barrel-like_sf"/>
</dbReference>
<accession>A0A7K3VYQ2</accession>